<dbReference type="InterPro" id="IPR016181">
    <property type="entry name" value="Acyl_CoA_acyltransferase"/>
</dbReference>
<evidence type="ECO:0000256" key="9">
    <source>
        <dbReference type="ARBA" id="ARBA00045724"/>
    </source>
</evidence>
<accession>A0AB33YZQ5</accession>
<comment type="caution">
    <text evidence="12">The sequence shown here is derived from an EMBL/GenBank/DDBJ whole genome shotgun (WGS) entry which is preliminary data.</text>
</comment>
<dbReference type="EC" id="2.3.2.30" evidence="7"/>
<evidence type="ECO:0000259" key="11">
    <source>
        <dbReference type="SMART" id="SM00563"/>
    </source>
</evidence>
<evidence type="ECO:0000256" key="6">
    <source>
        <dbReference type="ARBA" id="ARBA00038095"/>
    </source>
</evidence>
<protein>
    <recommendedName>
        <fullName evidence="8">L-ornithine N(alpha)-acyltransferase</fullName>
        <ecNumber evidence="7">2.3.2.30</ecNumber>
    </recommendedName>
</protein>
<evidence type="ECO:0000256" key="1">
    <source>
        <dbReference type="ARBA" id="ARBA00005189"/>
    </source>
</evidence>
<organism evidence="12 13">
    <name type="scientific">Cycloclasticus pugetii</name>
    <dbReference type="NCBI Taxonomy" id="34068"/>
    <lineage>
        <taxon>Bacteria</taxon>
        <taxon>Pseudomonadati</taxon>
        <taxon>Pseudomonadota</taxon>
        <taxon>Gammaproteobacteria</taxon>
        <taxon>Thiotrichales</taxon>
        <taxon>Piscirickettsiaceae</taxon>
        <taxon>Cycloclasticus</taxon>
    </lineage>
</organism>
<dbReference type="SUPFAM" id="SSF69593">
    <property type="entry name" value="Glycerol-3-phosphate (1)-acyltransferase"/>
    <property type="match status" value="1"/>
</dbReference>
<keyword evidence="3" id="KW-0808">Transferase</keyword>
<reference evidence="12 13" key="1">
    <citation type="journal article" date="2013" name="Genome Announc.">
        <title>Genome Sequence of the Pyrene- and Fluoranthene-Degrading Bacterium Cycloclasticus sp. Strain PY97M.</title>
        <authorList>
            <person name="Cui Z."/>
            <person name="Xu G."/>
            <person name="Li Q."/>
            <person name="Gao W."/>
            <person name="Zheng L."/>
        </authorList>
    </citation>
    <scope>NUCLEOTIDE SEQUENCE [LARGE SCALE GENOMIC DNA]</scope>
    <source>
        <strain evidence="12 13">PY97M</strain>
    </source>
</reference>
<evidence type="ECO:0000256" key="7">
    <source>
        <dbReference type="ARBA" id="ARBA00039058"/>
    </source>
</evidence>
<dbReference type="Pfam" id="PF19576">
    <property type="entry name" value="Acyltransf_2"/>
    <property type="match status" value="1"/>
</dbReference>
<evidence type="ECO:0000313" key="12">
    <source>
        <dbReference type="EMBL" id="EPD12383.1"/>
    </source>
</evidence>
<dbReference type="Proteomes" id="UP000015462">
    <property type="component" value="Unassembled WGS sequence"/>
</dbReference>
<dbReference type="Gene3D" id="3.40.630.30">
    <property type="match status" value="1"/>
</dbReference>
<gene>
    <name evidence="12" type="ORF">L196_09694</name>
</gene>
<dbReference type="PANTHER" id="PTHR37323:SF1">
    <property type="entry name" value="L-ORNITHINE N(ALPHA)-ACYLTRANSFERASE"/>
    <property type="match status" value="1"/>
</dbReference>
<dbReference type="InterPro" id="IPR045746">
    <property type="entry name" value="ACT14924-like_Acyltransf_dom"/>
</dbReference>
<proteinExistence type="inferred from homology"/>
<comment type="pathway">
    <text evidence="1">Lipid metabolism.</text>
</comment>
<keyword evidence="5 12" id="KW-0012">Acyltransferase</keyword>
<comment type="similarity">
    <text evidence="6">Belongs to the acetyltransferase family. OlsB subfamily.</text>
</comment>
<dbReference type="SMART" id="SM00563">
    <property type="entry name" value="PlsC"/>
    <property type="match status" value="1"/>
</dbReference>
<dbReference type="GO" id="GO:0006629">
    <property type="term" value="P:lipid metabolic process"/>
    <property type="evidence" value="ECO:0007669"/>
    <property type="project" value="UniProtKB-KW"/>
</dbReference>
<dbReference type="InterPro" id="IPR052351">
    <property type="entry name" value="Ornithine_N-alpha-AT"/>
</dbReference>
<dbReference type="EMBL" id="ASHL01000010">
    <property type="protein sequence ID" value="EPD12383.1"/>
    <property type="molecule type" value="Genomic_DNA"/>
</dbReference>
<comment type="function">
    <text evidence="9">Catalyzes the first step in the biosynthesis of ornithine lipids, which are phosphorus-free membrane lipids. Catalyzes the 3-hydroxyacyl-acyl carrier protein-dependent acylation of ornithine to form lyso-ornithine lipid (LOL).</text>
</comment>
<sequence>MLNIEQTIEQKFPNFEQRGSWLKKPTVGFLKKLMHENEVNQFLEDHQDDEGFDFIDQVFAFFNFSYSASHSDRANIPASGRVIIVANHPLGALDGLSLLKLVGEVRRDVKIVVNDMLMEFKALDSLLLPVDNLRKSTQKSSISRILQSLNNEEAVIIFPAGEVSRMRPNGVRDGKWSSGFLSFAKKTQAPILPIYVKARNSSLFYSSSMFYKPLSSMLLAHEVFNKNSKTISFKVGAPIPYRFIDSLPLKRKEIARLVRRHAYLLGKGKKSLLETEQTIIHPRDRKALKNELKEGELLGETADEKKIYLFDYRPDSAVMNEIGRLREMTFRRVGEGTGKSRDLDRYDKHYRHIILWDEQELEIVGSYRLAEVKRLMDLDKGRGIYSQELFDYNMQKVAPYFEQGIELGRSFVSPKYWGKRSLDHLWYGIGAYLRKYPSTRYLFGPVSLSDAYPELAKALIVTFYQHYFPDADCLATSRTPYIMRPEIKKQVADVLTGNNQSDDFRVMKEHLAHMNVTVPTLYKQYADLCDEGGVRYIDFNVDANFGHCIDGLIMTDMHKLKAKKRLRYVGG</sequence>
<evidence type="ECO:0000256" key="8">
    <source>
        <dbReference type="ARBA" id="ARBA00039866"/>
    </source>
</evidence>
<dbReference type="PANTHER" id="PTHR37323">
    <property type="entry name" value="GCN5-RELATED N-ACETYLTRANSFERASE"/>
    <property type="match status" value="1"/>
</dbReference>
<feature type="domain" description="Phospholipid/glycerol acyltransferase" evidence="11">
    <location>
        <begin position="82"/>
        <end position="199"/>
    </location>
</feature>
<evidence type="ECO:0000256" key="4">
    <source>
        <dbReference type="ARBA" id="ARBA00023098"/>
    </source>
</evidence>
<dbReference type="GO" id="GO:0043810">
    <property type="term" value="F:ornithine-acyl [acyl carrier protein] N-acyltransferase activity"/>
    <property type="evidence" value="ECO:0007669"/>
    <property type="project" value="UniProtKB-EC"/>
</dbReference>
<dbReference type="Pfam" id="PF13444">
    <property type="entry name" value="Acetyltransf_5"/>
    <property type="match status" value="1"/>
</dbReference>
<evidence type="ECO:0000256" key="5">
    <source>
        <dbReference type="ARBA" id="ARBA00023315"/>
    </source>
</evidence>
<dbReference type="InterPro" id="IPR002123">
    <property type="entry name" value="Plipid/glycerol_acylTrfase"/>
</dbReference>
<dbReference type="RefSeq" id="WP_016390828.1">
    <property type="nucleotide sequence ID" value="NZ_KE646810.1"/>
</dbReference>
<name>A0AB33YZQ5_9GAMM</name>
<evidence type="ECO:0000313" key="13">
    <source>
        <dbReference type="Proteomes" id="UP000015462"/>
    </source>
</evidence>
<keyword evidence="2" id="KW-0444">Lipid biosynthesis</keyword>
<evidence type="ECO:0000256" key="3">
    <source>
        <dbReference type="ARBA" id="ARBA00022679"/>
    </source>
</evidence>
<comment type="catalytic activity">
    <reaction evidence="10">
        <text>a (3R)-hydroxyacyl-[ACP] + L-ornithine = a lyso-ornithine lipid + holo-[ACP] + H(+)</text>
        <dbReference type="Rhea" id="RHEA:20633"/>
        <dbReference type="Rhea" id="RHEA-COMP:9685"/>
        <dbReference type="Rhea" id="RHEA-COMP:9945"/>
        <dbReference type="ChEBI" id="CHEBI:15378"/>
        <dbReference type="ChEBI" id="CHEBI:46911"/>
        <dbReference type="ChEBI" id="CHEBI:64479"/>
        <dbReference type="ChEBI" id="CHEBI:78827"/>
        <dbReference type="ChEBI" id="CHEBI:138482"/>
        <dbReference type="EC" id="2.3.2.30"/>
    </reaction>
    <physiologicalReaction direction="left-to-right" evidence="10">
        <dbReference type="Rhea" id="RHEA:20634"/>
    </physiologicalReaction>
</comment>
<dbReference type="SUPFAM" id="SSF55729">
    <property type="entry name" value="Acyl-CoA N-acyltransferases (Nat)"/>
    <property type="match status" value="1"/>
</dbReference>
<evidence type="ECO:0000256" key="10">
    <source>
        <dbReference type="ARBA" id="ARBA00047785"/>
    </source>
</evidence>
<keyword evidence="4" id="KW-0443">Lipid metabolism</keyword>
<evidence type="ECO:0000256" key="2">
    <source>
        <dbReference type="ARBA" id="ARBA00022516"/>
    </source>
</evidence>
<dbReference type="CDD" id="cd07986">
    <property type="entry name" value="LPLAT_ACT14924-like"/>
    <property type="match status" value="1"/>
</dbReference>
<keyword evidence="13" id="KW-1185">Reference proteome</keyword>
<dbReference type="AlphaFoldDB" id="A0AB33YZQ5"/>